<dbReference type="AlphaFoldDB" id="A0ABD5YJR3"/>
<feature type="domain" description="HTH bat-type" evidence="3">
    <location>
        <begin position="99"/>
        <end position="150"/>
    </location>
</feature>
<dbReference type="InterPro" id="IPR007050">
    <property type="entry name" value="HTH_bacterioopsin"/>
</dbReference>
<organism evidence="4 5">
    <name type="scientific">Halocatena marina</name>
    <dbReference type="NCBI Taxonomy" id="2934937"/>
    <lineage>
        <taxon>Archaea</taxon>
        <taxon>Methanobacteriati</taxon>
        <taxon>Methanobacteriota</taxon>
        <taxon>Stenosarchaea group</taxon>
        <taxon>Halobacteria</taxon>
        <taxon>Halobacteriales</taxon>
        <taxon>Natronomonadaceae</taxon>
        <taxon>Halocatena</taxon>
    </lineage>
</organism>
<keyword evidence="1" id="KW-0805">Transcription regulation</keyword>
<sequence>MRENQLSEKIHHLTEVDGRSLFEIRWSSDSDALVQPLIDSGADVLRAEGTAGVWEFRLQFRDRVRVATFRESCLDSNIQMQLNALYNPVVPVNHTDSDLTDEQYDIIETAYRQGYWEIPQQITLDELAESIGISTDTASKRLRHGLTSLMDASFQPE</sequence>
<dbReference type="RefSeq" id="WP_390204948.1">
    <property type="nucleotide sequence ID" value="NZ_JBHSZC010000001.1"/>
</dbReference>
<dbReference type="PANTHER" id="PTHR34236:SF1">
    <property type="entry name" value="DIMETHYL SULFOXIDE REDUCTASE TRANSCRIPTIONAL ACTIVATOR"/>
    <property type="match status" value="1"/>
</dbReference>
<keyword evidence="2" id="KW-0804">Transcription</keyword>
<keyword evidence="5" id="KW-1185">Reference proteome</keyword>
<evidence type="ECO:0000313" key="5">
    <source>
        <dbReference type="Proteomes" id="UP001596417"/>
    </source>
</evidence>
<gene>
    <name evidence="4" type="ORF">ACFQL7_06150</name>
</gene>
<dbReference type="Pfam" id="PF04967">
    <property type="entry name" value="HTH_10"/>
    <property type="match status" value="1"/>
</dbReference>
<evidence type="ECO:0000259" key="3">
    <source>
        <dbReference type="Pfam" id="PF04967"/>
    </source>
</evidence>
<dbReference type="Proteomes" id="UP001596417">
    <property type="component" value="Unassembled WGS sequence"/>
</dbReference>
<dbReference type="PANTHER" id="PTHR34236">
    <property type="entry name" value="DIMETHYL SULFOXIDE REDUCTASE TRANSCRIPTIONAL ACTIVATOR"/>
    <property type="match status" value="1"/>
</dbReference>
<evidence type="ECO:0000256" key="2">
    <source>
        <dbReference type="ARBA" id="ARBA00023163"/>
    </source>
</evidence>
<evidence type="ECO:0000256" key="1">
    <source>
        <dbReference type="ARBA" id="ARBA00023015"/>
    </source>
</evidence>
<reference evidence="4 5" key="1">
    <citation type="journal article" date="2019" name="Int. J. Syst. Evol. Microbiol.">
        <title>The Global Catalogue of Microorganisms (GCM) 10K type strain sequencing project: providing services to taxonomists for standard genome sequencing and annotation.</title>
        <authorList>
            <consortium name="The Broad Institute Genomics Platform"/>
            <consortium name="The Broad Institute Genome Sequencing Center for Infectious Disease"/>
            <person name="Wu L."/>
            <person name="Ma J."/>
        </authorList>
    </citation>
    <scope>NUCLEOTIDE SEQUENCE [LARGE SCALE GENOMIC DNA]</scope>
    <source>
        <strain evidence="4 5">RDMS1</strain>
    </source>
</reference>
<evidence type="ECO:0000313" key="4">
    <source>
        <dbReference type="EMBL" id="MFC7189471.1"/>
    </source>
</evidence>
<proteinExistence type="predicted"/>
<accession>A0ABD5YJR3</accession>
<comment type="caution">
    <text evidence="4">The sequence shown here is derived from an EMBL/GenBank/DDBJ whole genome shotgun (WGS) entry which is preliminary data.</text>
</comment>
<dbReference type="EMBL" id="JBHTAX010000001">
    <property type="protein sequence ID" value="MFC7189471.1"/>
    <property type="molecule type" value="Genomic_DNA"/>
</dbReference>
<protein>
    <submittedName>
        <fullName evidence="4">Helix-turn-helix domain-containing protein</fullName>
    </submittedName>
</protein>
<name>A0ABD5YJR3_9EURY</name>